<comment type="caution">
    <text evidence="2">The sequence shown here is derived from an EMBL/GenBank/DDBJ whole genome shotgun (WGS) entry which is preliminary data.</text>
</comment>
<feature type="chain" id="PRO_5043315004" evidence="1">
    <location>
        <begin position="23"/>
        <end position="161"/>
    </location>
</feature>
<evidence type="ECO:0000256" key="1">
    <source>
        <dbReference type="SAM" id="SignalP"/>
    </source>
</evidence>
<gene>
    <name evidence="2" type="ORF">DCAF_LOCUS21026</name>
</gene>
<dbReference type="Gene3D" id="2.30.240.10">
    <property type="entry name" value="At5g01610-like"/>
    <property type="match status" value="1"/>
</dbReference>
<dbReference type="SUPFAM" id="SSF141562">
    <property type="entry name" value="At5g01610-like"/>
    <property type="match status" value="1"/>
</dbReference>
<protein>
    <submittedName>
        <fullName evidence="2">Uncharacterized protein</fullName>
    </submittedName>
</protein>
<dbReference type="InterPro" id="IPR007493">
    <property type="entry name" value="DUF538"/>
</dbReference>
<keyword evidence="3" id="KW-1185">Reference proteome</keyword>
<reference evidence="2 3" key="1">
    <citation type="submission" date="2024-01" db="EMBL/GenBank/DDBJ databases">
        <authorList>
            <person name="Waweru B."/>
        </authorList>
    </citation>
    <scope>NUCLEOTIDE SEQUENCE [LARGE SCALE GENOMIC DNA]</scope>
</reference>
<proteinExistence type="predicted"/>
<organism evidence="2 3">
    <name type="scientific">Dovyalis caffra</name>
    <dbReference type="NCBI Taxonomy" id="77055"/>
    <lineage>
        <taxon>Eukaryota</taxon>
        <taxon>Viridiplantae</taxon>
        <taxon>Streptophyta</taxon>
        <taxon>Embryophyta</taxon>
        <taxon>Tracheophyta</taxon>
        <taxon>Spermatophyta</taxon>
        <taxon>Magnoliopsida</taxon>
        <taxon>eudicotyledons</taxon>
        <taxon>Gunneridae</taxon>
        <taxon>Pentapetalae</taxon>
        <taxon>rosids</taxon>
        <taxon>fabids</taxon>
        <taxon>Malpighiales</taxon>
        <taxon>Salicaceae</taxon>
        <taxon>Flacourtieae</taxon>
        <taxon>Dovyalis</taxon>
    </lineage>
</organism>
<accession>A0AAV1SA47</accession>
<dbReference type="Proteomes" id="UP001314170">
    <property type="component" value="Unassembled WGS sequence"/>
</dbReference>
<keyword evidence="1" id="KW-0732">Signal</keyword>
<evidence type="ECO:0000313" key="2">
    <source>
        <dbReference type="EMBL" id="CAK7348329.1"/>
    </source>
</evidence>
<dbReference type="Pfam" id="PF04398">
    <property type="entry name" value="DUF538"/>
    <property type="match status" value="1"/>
</dbReference>
<sequence length="161" mass="17856">MGYLCPIFVLVLSSFTTQFALSNDMPSAYEVLQEYDFPIGLLPKGVTGYKLNRDTGEFSAYLNATCKFSIESYQLEYKSTITGVISRGRLSNLKGVRVLILFLWINIVEVVHDGEELEFSVGIASANFPIDNFGECPQCGCGFECNLLDGGNFVSSFQVER</sequence>
<feature type="signal peptide" evidence="1">
    <location>
        <begin position="1"/>
        <end position="22"/>
    </location>
</feature>
<dbReference type="EMBL" id="CAWUPB010001173">
    <property type="protein sequence ID" value="CAK7348329.1"/>
    <property type="molecule type" value="Genomic_DNA"/>
</dbReference>
<name>A0AAV1SA47_9ROSI</name>
<evidence type="ECO:0000313" key="3">
    <source>
        <dbReference type="Proteomes" id="UP001314170"/>
    </source>
</evidence>
<dbReference type="AlphaFoldDB" id="A0AAV1SA47"/>
<dbReference type="PANTHER" id="PTHR31676">
    <property type="entry name" value="T31J12.3 PROTEIN-RELATED"/>
    <property type="match status" value="1"/>
</dbReference>
<dbReference type="InterPro" id="IPR036758">
    <property type="entry name" value="At5g01610-like"/>
</dbReference>
<dbReference type="PANTHER" id="PTHR31676:SF196">
    <property type="entry name" value="DUF538 FAMILY PROTEIN"/>
    <property type="match status" value="1"/>
</dbReference>